<comment type="caution">
    <text evidence="3">The sequence shown here is derived from an EMBL/GenBank/DDBJ whole genome shotgun (WGS) entry which is preliminary data.</text>
</comment>
<feature type="domain" description="Type II secretion system protein GspG C-terminal" evidence="2">
    <location>
        <begin position="43"/>
        <end position="149"/>
    </location>
</feature>
<dbReference type="InterPro" id="IPR010054">
    <property type="entry name" value="Type2_sec_GspG"/>
</dbReference>
<protein>
    <submittedName>
        <fullName evidence="3">Type II secretion system protein GspG</fullName>
    </submittedName>
</protein>
<dbReference type="EMBL" id="QDKL01000003">
    <property type="protein sequence ID" value="RZF21099.1"/>
    <property type="molecule type" value="Genomic_DNA"/>
</dbReference>
<sequence>MKDYNFKNFFKVQALKNQAGMTLIEILIALTLISLMGTFIAGKVFDSLEEGRVKSANIQMKSLESLLKDFRRKCNFYPTTEQGLEALLSKPSGGRECRNYPPNGFIDADQIPLDPWDMEYVYTSDGKTYNIMSYGNDNEEGGEGFAKDLYLRDRK</sequence>
<dbReference type="InterPro" id="IPR045584">
    <property type="entry name" value="Pilin-like"/>
</dbReference>
<evidence type="ECO:0000259" key="2">
    <source>
        <dbReference type="Pfam" id="PF08334"/>
    </source>
</evidence>
<dbReference type="NCBIfam" id="TIGR01710">
    <property type="entry name" value="typeII_sec_gspG"/>
    <property type="match status" value="1"/>
</dbReference>
<evidence type="ECO:0000256" key="1">
    <source>
        <dbReference type="SAM" id="Phobius"/>
    </source>
</evidence>
<keyword evidence="4" id="KW-1185">Reference proteome</keyword>
<evidence type="ECO:0000313" key="4">
    <source>
        <dbReference type="Proteomes" id="UP000443582"/>
    </source>
</evidence>
<dbReference type="NCBIfam" id="TIGR02532">
    <property type="entry name" value="IV_pilin_GFxxxE"/>
    <property type="match status" value="1"/>
</dbReference>
<dbReference type="InterPro" id="IPR013545">
    <property type="entry name" value="T2SS_protein-GspG_C"/>
</dbReference>
<keyword evidence="1" id="KW-0472">Membrane</keyword>
<dbReference type="PROSITE" id="PS00409">
    <property type="entry name" value="PROKAR_NTER_METHYL"/>
    <property type="match status" value="1"/>
</dbReference>
<proteinExistence type="predicted"/>
<dbReference type="Gene3D" id="3.30.700.10">
    <property type="entry name" value="Glycoprotein, Type 4 Pilin"/>
    <property type="match status" value="1"/>
</dbReference>
<feature type="transmembrane region" description="Helical" evidence="1">
    <location>
        <begin position="20"/>
        <end position="42"/>
    </location>
</feature>
<accession>A0ABY0IHS0</accession>
<dbReference type="RefSeq" id="WP_115363576.1">
    <property type="nucleotide sequence ID" value="NZ_QDKL01000003.1"/>
</dbReference>
<dbReference type="Proteomes" id="UP000443582">
    <property type="component" value="Unassembled WGS sequence"/>
</dbReference>
<gene>
    <name evidence="3" type="primary">gspG</name>
    <name evidence="3" type="ORF">DAY19_14055</name>
</gene>
<dbReference type="SUPFAM" id="SSF54523">
    <property type="entry name" value="Pili subunits"/>
    <property type="match status" value="1"/>
</dbReference>
<dbReference type="InterPro" id="IPR012902">
    <property type="entry name" value="N_methyl_site"/>
</dbReference>
<reference evidence="4" key="1">
    <citation type="journal article" date="2019" name="Int. J. Syst. Evol. Microbiol.">
        <title>Halobacteriovorax valvorus sp. nov., a novel prokaryotic predator isolated from coastal seawater of China.</title>
        <authorList>
            <person name="Chen M.-X."/>
        </authorList>
    </citation>
    <scope>NUCLEOTIDE SEQUENCE [LARGE SCALE GENOMIC DNA]</scope>
    <source>
        <strain evidence="4">BL9</strain>
    </source>
</reference>
<keyword evidence="1" id="KW-0812">Transmembrane</keyword>
<organism evidence="3 4">
    <name type="scientific">Halobacteriovorax vibrionivorans</name>
    <dbReference type="NCBI Taxonomy" id="2152716"/>
    <lineage>
        <taxon>Bacteria</taxon>
        <taxon>Pseudomonadati</taxon>
        <taxon>Bdellovibrionota</taxon>
        <taxon>Bacteriovoracia</taxon>
        <taxon>Bacteriovoracales</taxon>
        <taxon>Halobacteriovoraceae</taxon>
        <taxon>Halobacteriovorax</taxon>
    </lineage>
</organism>
<keyword evidence="1" id="KW-1133">Transmembrane helix</keyword>
<evidence type="ECO:0000313" key="3">
    <source>
        <dbReference type="EMBL" id="RZF21099.1"/>
    </source>
</evidence>
<dbReference type="Pfam" id="PF08334">
    <property type="entry name" value="T2SSG"/>
    <property type="match status" value="1"/>
</dbReference>
<name>A0ABY0IHS0_9BACT</name>
<dbReference type="Pfam" id="PF07963">
    <property type="entry name" value="N_methyl"/>
    <property type="match status" value="1"/>
</dbReference>